<dbReference type="GO" id="GO:0006890">
    <property type="term" value="P:retrograde vesicle-mediated transport, Golgi to endoplasmic reticulum"/>
    <property type="evidence" value="ECO:0007669"/>
    <property type="project" value="TreeGrafter"/>
</dbReference>
<feature type="compositionally biased region" description="Polar residues" evidence="1">
    <location>
        <begin position="11"/>
        <end position="21"/>
    </location>
</feature>
<comment type="caution">
    <text evidence="3">The sequence shown here is derived from an EMBL/GenBank/DDBJ whole genome shotgun (WGS) entry which is preliminary data.</text>
</comment>
<organism evidence="3 4">
    <name type="scientific">Tetracentron sinense</name>
    <name type="common">Spur-leaf</name>
    <dbReference type="NCBI Taxonomy" id="13715"/>
    <lineage>
        <taxon>Eukaryota</taxon>
        <taxon>Viridiplantae</taxon>
        <taxon>Streptophyta</taxon>
        <taxon>Embryophyta</taxon>
        <taxon>Tracheophyta</taxon>
        <taxon>Spermatophyta</taxon>
        <taxon>Magnoliopsida</taxon>
        <taxon>Trochodendrales</taxon>
        <taxon>Trochodendraceae</taxon>
        <taxon>Tetracentron</taxon>
    </lineage>
</organism>
<proteinExistence type="predicted"/>
<evidence type="ECO:0000259" key="2">
    <source>
        <dbReference type="Pfam" id="PF24520"/>
    </source>
</evidence>
<evidence type="ECO:0000313" key="3">
    <source>
        <dbReference type="EMBL" id="KAF8376793.1"/>
    </source>
</evidence>
<dbReference type="PANTHER" id="PTHR15922">
    <property type="entry name" value="NEUROBLASTOMA-AMPLIFIED SEQUENCE"/>
    <property type="match status" value="1"/>
</dbReference>
<evidence type="ECO:0000256" key="1">
    <source>
        <dbReference type="SAM" id="MobiDB-lite"/>
    </source>
</evidence>
<dbReference type="InterPro" id="IPR036322">
    <property type="entry name" value="WD40_repeat_dom_sf"/>
</dbReference>
<dbReference type="Proteomes" id="UP000655225">
    <property type="component" value="Unassembled WGS sequence"/>
</dbReference>
<feature type="region of interest" description="Disordered" evidence="1">
    <location>
        <begin position="1"/>
        <end position="24"/>
    </location>
</feature>
<reference evidence="3 4" key="1">
    <citation type="submission" date="2020-04" db="EMBL/GenBank/DDBJ databases">
        <title>Plant Genome Project.</title>
        <authorList>
            <person name="Zhang R.-G."/>
        </authorList>
    </citation>
    <scope>NUCLEOTIDE SEQUENCE [LARGE SCALE GENOMIC DNA]</scope>
    <source>
        <strain evidence="3">YNK0</strain>
        <tissue evidence="3">Leaf</tissue>
    </source>
</reference>
<dbReference type="InterPro" id="IPR055403">
    <property type="entry name" value="ARM_KNTC1_1st"/>
</dbReference>
<dbReference type="AlphaFoldDB" id="A0A834Y6R3"/>
<dbReference type="GO" id="GO:0070939">
    <property type="term" value="C:Dsl1/NZR complex"/>
    <property type="evidence" value="ECO:0007669"/>
    <property type="project" value="TreeGrafter"/>
</dbReference>
<dbReference type="OrthoDB" id="19988at2759"/>
<keyword evidence="4" id="KW-1185">Reference proteome</keyword>
<accession>A0A834Y6R3</accession>
<dbReference type="SUPFAM" id="SSF50978">
    <property type="entry name" value="WD40 repeat-like"/>
    <property type="match status" value="1"/>
</dbReference>
<dbReference type="PANTHER" id="PTHR15922:SF2">
    <property type="entry name" value="NBAS SUBUNIT OF NRZ TETHERING COMPLEX"/>
    <property type="match status" value="1"/>
</dbReference>
<dbReference type="OMA" id="TDFAWWS"/>
<name>A0A834Y6R3_TETSI</name>
<sequence>MEDTEGKRLPQLQSFSPNSGEELNEGVKGSLLSLLSAQGLKQLKEKWSEYGCPRKLKKWISLFISPRAEHVAVAAGSQIIFLQKDDNYKEPSGIFTSRILGTFTHGTWSESHSILGVIDDTDTLYFIKANGEEITRITKKQLKVSASIIGLIVQDESESKSSCLCGFNVLTSDGLLHHIEVSLEPSSSISSMPPSSNHLILKKGFPQNVSCVDYHPELSLLVVVGSAASISVNSGSITGFYCLSLWRKTRNLDLDLVFSTSQFEGLYSTPKGYVGLLTTPKVVISPQGKFVATLDLTGGLNIFKLDSERISMPVLERGHQCPGCVFLLESTSSEGNSHVASDRRETGDLHSIDQLTQDRFKQLDIARLRWRLVSFTERSVSEMYDVLIRNQQYQAAMDFANRHGLNRDEVFKSQWLNSDHGINEIKMFLSNIKDQVFVLSECVHKVGPTEDAVKALLTYGLRITNQYRFSESEDRECNQIWDFRMFRLQLLQFRDKLETFVGINMGRFSVQEYGKFRIAPINEIAVNLAEMGKIGALNLLFKRHPYSLAPFMWIL</sequence>
<evidence type="ECO:0000313" key="4">
    <source>
        <dbReference type="Proteomes" id="UP000655225"/>
    </source>
</evidence>
<dbReference type="EMBL" id="JABCRI010000060">
    <property type="protein sequence ID" value="KAF8376793.1"/>
    <property type="molecule type" value="Genomic_DNA"/>
</dbReference>
<gene>
    <name evidence="3" type="ORF">HHK36_031538</name>
</gene>
<dbReference type="GO" id="GO:0000149">
    <property type="term" value="F:SNARE binding"/>
    <property type="evidence" value="ECO:0007669"/>
    <property type="project" value="TreeGrafter"/>
</dbReference>
<feature type="domain" description="KNTC1 first ARM-repeats" evidence="2">
    <location>
        <begin position="387"/>
        <end position="552"/>
    </location>
</feature>
<dbReference type="Pfam" id="PF24520">
    <property type="entry name" value="ARM_KNTC1_1st"/>
    <property type="match status" value="1"/>
</dbReference>
<protein>
    <recommendedName>
        <fullName evidence="2">KNTC1 first ARM-repeats domain-containing protein</fullName>
    </recommendedName>
</protein>